<organism evidence="9 10">
    <name type="scientific">Candidatus Methanomassiliicoccus intestinalis</name>
    <dbReference type="NCBI Taxonomy" id="1406512"/>
    <lineage>
        <taxon>Archaea</taxon>
        <taxon>Methanobacteriati</taxon>
        <taxon>Thermoplasmatota</taxon>
        <taxon>Thermoplasmata</taxon>
        <taxon>Methanomassiliicoccales</taxon>
        <taxon>Methanomassiliicoccaceae</taxon>
        <taxon>Methanomassiliicoccus</taxon>
    </lineage>
</organism>
<dbReference type="Proteomes" id="UP000752814">
    <property type="component" value="Unassembled WGS sequence"/>
</dbReference>
<dbReference type="AlphaFoldDB" id="A0A8J8TD97"/>
<evidence type="ECO:0000256" key="7">
    <source>
        <dbReference type="RuleBase" id="RU363032"/>
    </source>
</evidence>
<evidence type="ECO:0000256" key="1">
    <source>
        <dbReference type="ARBA" id="ARBA00004651"/>
    </source>
</evidence>
<dbReference type="PANTHER" id="PTHR30151:SF0">
    <property type="entry name" value="ABC TRANSPORTER PERMEASE PROTEIN MJ0413-RELATED"/>
    <property type="match status" value="1"/>
</dbReference>
<dbReference type="SUPFAM" id="SSF161098">
    <property type="entry name" value="MetI-like"/>
    <property type="match status" value="1"/>
</dbReference>
<dbReference type="PROSITE" id="PS50928">
    <property type="entry name" value="ABC_TM1"/>
    <property type="match status" value="1"/>
</dbReference>
<feature type="domain" description="ABC transmembrane type-1" evidence="8">
    <location>
        <begin position="99"/>
        <end position="280"/>
    </location>
</feature>
<dbReference type="RefSeq" id="WP_020449207.1">
    <property type="nucleotide sequence ID" value="NZ_CAYAXV010000005.1"/>
</dbReference>
<keyword evidence="3" id="KW-1003">Cell membrane</keyword>
<dbReference type="GO" id="GO:0005886">
    <property type="term" value="C:plasma membrane"/>
    <property type="evidence" value="ECO:0007669"/>
    <property type="project" value="UniProtKB-SubCell"/>
</dbReference>
<evidence type="ECO:0000256" key="3">
    <source>
        <dbReference type="ARBA" id="ARBA00022475"/>
    </source>
</evidence>
<evidence type="ECO:0000259" key="8">
    <source>
        <dbReference type="PROSITE" id="PS50928"/>
    </source>
</evidence>
<comment type="similarity">
    <text evidence="7">Belongs to the binding-protein-dependent transport system permease family.</text>
</comment>
<accession>A0A8J8TD97</accession>
<keyword evidence="6 7" id="KW-0472">Membrane</keyword>
<dbReference type="InterPro" id="IPR035906">
    <property type="entry name" value="MetI-like_sf"/>
</dbReference>
<evidence type="ECO:0000256" key="5">
    <source>
        <dbReference type="ARBA" id="ARBA00022989"/>
    </source>
</evidence>
<feature type="transmembrane region" description="Helical" evidence="7">
    <location>
        <begin position="232"/>
        <end position="250"/>
    </location>
</feature>
<name>A0A8J8TD97_9ARCH</name>
<protein>
    <recommendedName>
        <fullName evidence="8">ABC transmembrane type-1 domain-containing protein</fullName>
    </recommendedName>
</protein>
<dbReference type="EMBL" id="LVVT01000017">
    <property type="protein sequence ID" value="TQS82522.1"/>
    <property type="molecule type" value="Genomic_DNA"/>
</dbReference>
<sequence length="298" mass="32786">MGIQNREDKILNSLLESRADNEHVIDVPRDHTYTIITNILTFLIGIFIVLLIWQGFAVLYNDYIGNSLIPFTTPLEAFERLFELLSGGNMFGVTIYDHVFASLKRWTMGYVISAVIGILTGLILGYSTRLYPVGIIPVHILQMIPGLAWIPIAMLMFGLGDESAIFIIAMTAMAPIIINVSSGIRKAPPVIMRVANMVGSSKFSIFSNILIPYASLDIINGLRIGLANAWRVLIAAEMVVGVAVGLGYSISQATYVIDYSSAFVCIMVICAIGLFVEKVVFVSIEKYIRRKIGLEEGV</sequence>
<feature type="transmembrane region" description="Helical" evidence="7">
    <location>
        <begin position="35"/>
        <end position="60"/>
    </location>
</feature>
<feature type="transmembrane region" description="Helical" evidence="7">
    <location>
        <begin position="107"/>
        <end position="126"/>
    </location>
</feature>
<dbReference type="Gene3D" id="1.10.3720.10">
    <property type="entry name" value="MetI-like"/>
    <property type="match status" value="1"/>
</dbReference>
<comment type="subcellular location">
    <subcellularLocation>
        <location evidence="1 7">Cell membrane</location>
        <topology evidence="1 7">Multi-pass membrane protein</topology>
    </subcellularLocation>
</comment>
<dbReference type="CDD" id="cd06261">
    <property type="entry name" value="TM_PBP2"/>
    <property type="match status" value="1"/>
</dbReference>
<dbReference type="InterPro" id="IPR000515">
    <property type="entry name" value="MetI-like"/>
</dbReference>
<keyword evidence="2 7" id="KW-0813">Transport</keyword>
<keyword evidence="5 7" id="KW-1133">Transmembrane helix</keyword>
<keyword evidence="4 7" id="KW-0812">Transmembrane</keyword>
<reference evidence="9" key="1">
    <citation type="submission" date="2016-03" db="EMBL/GenBank/DDBJ databases">
        <authorList>
            <person name="Borrel G."/>
            <person name="Mccann A."/>
            <person name="O'Toole P.W."/>
        </authorList>
    </citation>
    <scope>NUCLEOTIDE SEQUENCE</scope>
    <source>
        <strain evidence="9">183</strain>
    </source>
</reference>
<evidence type="ECO:0000313" key="10">
    <source>
        <dbReference type="Proteomes" id="UP000752814"/>
    </source>
</evidence>
<dbReference type="GO" id="GO:0055085">
    <property type="term" value="P:transmembrane transport"/>
    <property type="evidence" value="ECO:0007669"/>
    <property type="project" value="InterPro"/>
</dbReference>
<evidence type="ECO:0000256" key="6">
    <source>
        <dbReference type="ARBA" id="ARBA00023136"/>
    </source>
</evidence>
<proteinExistence type="inferred from homology"/>
<evidence type="ECO:0000256" key="2">
    <source>
        <dbReference type="ARBA" id="ARBA00022448"/>
    </source>
</evidence>
<dbReference type="Pfam" id="PF00528">
    <property type="entry name" value="BPD_transp_1"/>
    <property type="match status" value="1"/>
</dbReference>
<feature type="transmembrane region" description="Helical" evidence="7">
    <location>
        <begin position="138"/>
        <end position="158"/>
    </location>
</feature>
<comment type="caution">
    <text evidence="9">The sequence shown here is derived from an EMBL/GenBank/DDBJ whole genome shotgun (WGS) entry which is preliminary data.</text>
</comment>
<dbReference type="PANTHER" id="PTHR30151">
    <property type="entry name" value="ALKANE SULFONATE ABC TRANSPORTER-RELATED, MEMBRANE SUBUNIT"/>
    <property type="match status" value="1"/>
</dbReference>
<dbReference type="GeneID" id="41323740"/>
<evidence type="ECO:0000313" key="9">
    <source>
        <dbReference type="EMBL" id="TQS82522.1"/>
    </source>
</evidence>
<evidence type="ECO:0000256" key="4">
    <source>
        <dbReference type="ARBA" id="ARBA00022692"/>
    </source>
</evidence>
<gene>
    <name evidence="9" type="ORF">A3207_08980</name>
</gene>
<feature type="transmembrane region" description="Helical" evidence="7">
    <location>
        <begin position="256"/>
        <end position="281"/>
    </location>
</feature>
<feature type="transmembrane region" description="Helical" evidence="7">
    <location>
        <begin position="164"/>
        <end position="184"/>
    </location>
</feature>